<protein>
    <submittedName>
        <fullName evidence="1">Heavy metal-associated domain containing protein</fullName>
    </submittedName>
</protein>
<evidence type="ECO:0000313" key="2">
    <source>
        <dbReference type="Proteomes" id="UP001164539"/>
    </source>
</evidence>
<proteinExistence type="predicted"/>
<gene>
    <name evidence="1" type="ORF">OWV82_004129</name>
</gene>
<accession>A0ACC1YPZ5</accession>
<dbReference type="EMBL" id="CM051395">
    <property type="protein sequence ID" value="KAJ4725233.1"/>
    <property type="molecule type" value="Genomic_DNA"/>
</dbReference>
<reference evidence="1 2" key="1">
    <citation type="journal article" date="2023" name="Science">
        <title>Complex scaffold remodeling in plant triterpene biosynthesis.</title>
        <authorList>
            <person name="De La Pena R."/>
            <person name="Hodgson H."/>
            <person name="Liu J.C."/>
            <person name="Stephenson M.J."/>
            <person name="Martin A.C."/>
            <person name="Owen C."/>
            <person name="Harkess A."/>
            <person name="Leebens-Mack J."/>
            <person name="Jimenez L.E."/>
            <person name="Osbourn A."/>
            <person name="Sattely E.S."/>
        </authorList>
    </citation>
    <scope>NUCLEOTIDE SEQUENCE [LARGE SCALE GENOMIC DNA]</scope>
    <source>
        <strain evidence="2">cv. JPN11</strain>
        <tissue evidence="1">Leaf</tissue>
    </source>
</reference>
<dbReference type="Proteomes" id="UP001164539">
    <property type="component" value="Chromosome 2"/>
</dbReference>
<comment type="caution">
    <text evidence="1">The sequence shown here is derived from an EMBL/GenBank/DDBJ whole genome shotgun (WGS) entry which is preliminary data.</text>
</comment>
<sequence>MVQQKIVIKVQIRCDKCRSRAMEIAAAADGVISVALEGENKDTVAVTGDEVDSVDLAIRLSKKLGHTSLESVEQVDQQPKMKAKIQKQVRVRV</sequence>
<name>A0ACC1YPZ5_MELAZ</name>
<organism evidence="1 2">
    <name type="scientific">Melia azedarach</name>
    <name type="common">Chinaberry tree</name>
    <dbReference type="NCBI Taxonomy" id="155640"/>
    <lineage>
        <taxon>Eukaryota</taxon>
        <taxon>Viridiplantae</taxon>
        <taxon>Streptophyta</taxon>
        <taxon>Embryophyta</taxon>
        <taxon>Tracheophyta</taxon>
        <taxon>Spermatophyta</taxon>
        <taxon>Magnoliopsida</taxon>
        <taxon>eudicotyledons</taxon>
        <taxon>Gunneridae</taxon>
        <taxon>Pentapetalae</taxon>
        <taxon>rosids</taxon>
        <taxon>malvids</taxon>
        <taxon>Sapindales</taxon>
        <taxon>Meliaceae</taxon>
        <taxon>Melia</taxon>
    </lineage>
</organism>
<evidence type="ECO:0000313" key="1">
    <source>
        <dbReference type="EMBL" id="KAJ4725233.1"/>
    </source>
</evidence>
<keyword evidence="2" id="KW-1185">Reference proteome</keyword>